<evidence type="ECO:0000256" key="8">
    <source>
        <dbReference type="ARBA" id="ARBA00072274"/>
    </source>
</evidence>
<dbReference type="Pfam" id="PF01025">
    <property type="entry name" value="GrpE"/>
    <property type="match status" value="1"/>
</dbReference>
<evidence type="ECO:0000256" key="7">
    <source>
        <dbReference type="ARBA" id="ARBA00053401"/>
    </source>
</evidence>
<keyword evidence="6 10" id="KW-0143">Chaperone</keyword>
<evidence type="ECO:0000256" key="11">
    <source>
        <dbReference type="RuleBase" id="RU000639"/>
    </source>
</evidence>
<dbReference type="Gene3D" id="3.90.20.20">
    <property type="match status" value="1"/>
</dbReference>
<dbReference type="NCBIfam" id="NF010741">
    <property type="entry name" value="PRK14143.1"/>
    <property type="match status" value="1"/>
</dbReference>
<reference evidence="15 16" key="1">
    <citation type="submission" date="2016-11" db="EMBL/GenBank/DDBJ databases">
        <title>Draft Genome Sequences of Nine Cyanobacterial Strains from Diverse Habitats.</title>
        <authorList>
            <person name="Zhu T."/>
            <person name="Hou S."/>
            <person name="Lu X."/>
            <person name="Hess W.R."/>
        </authorList>
    </citation>
    <scope>NUCLEOTIDE SEQUENCE [LARGE SCALE GENOMIC DNA]</scope>
    <source>
        <strain evidence="15 16">NIES-593</strain>
    </source>
</reference>
<dbReference type="PRINTS" id="PR00773">
    <property type="entry name" value="GRPEPROTEIN"/>
</dbReference>
<keyword evidence="16" id="KW-1185">Reference proteome</keyword>
<sequence length="261" mass="29518">MIDEQKQPETNPVESQQNLNSSEKIEKEEFGQPNASASQPEAAATTETSFQDTIGAAGEAELPESEKITELPEPAQIIKALNQENESLKQQLEQQNQQVDALKKRYLSLAAEFDNFRKRTQKEKEELEVQVKCKTIGELLQVVDNFERARTQIKPVNEGEMAIHKSYQGVYKNLVDGLKRLGVSAMRPEGQPFDPNYHEAMLREQTDEHPEGTVLEQLVRGYTLGDRVLRHAMVKVAAPKEPTITSQEETTEKENLENQES</sequence>
<evidence type="ECO:0000313" key="15">
    <source>
        <dbReference type="EMBL" id="OKH22359.1"/>
    </source>
</evidence>
<dbReference type="GO" id="GO:0051082">
    <property type="term" value="F:unfolded protein binding"/>
    <property type="evidence" value="ECO:0007669"/>
    <property type="project" value="TreeGrafter"/>
</dbReference>
<comment type="function">
    <text evidence="7 10 11">Participates actively in the response to hyperosmotic and heat shock by preventing the aggregation of stress-denatured proteins, in association with DnaK and GrpE. It is the nucleotide exchange factor for DnaK and may function as a thermosensor. Unfolded proteins bind initially to DnaJ; upon interaction with the DnaJ-bound protein, DnaK hydrolyzes its bound ATP, resulting in the formation of a stable complex. GrpE releases ADP from DnaK; ATP binding to DnaK triggers the release of the substrate protein, thus completing the reaction cycle. Several rounds of ATP-dependent interactions between DnaJ, DnaK and GrpE are required for fully efficient folding.</text>
</comment>
<feature type="compositionally biased region" description="Polar residues" evidence="14">
    <location>
        <begin position="33"/>
        <end position="52"/>
    </location>
</feature>
<dbReference type="GO" id="GO:0042803">
    <property type="term" value="F:protein homodimerization activity"/>
    <property type="evidence" value="ECO:0007669"/>
    <property type="project" value="InterPro"/>
</dbReference>
<accession>A0A1U7HFL5</accession>
<dbReference type="SUPFAM" id="SSF51064">
    <property type="entry name" value="Head domain of nucleotide exchange factor GrpE"/>
    <property type="match status" value="1"/>
</dbReference>
<comment type="subcellular location">
    <subcellularLocation>
        <location evidence="1 10">Cytoplasm</location>
    </subcellularLocation>
</comment>
<feature type="region of interest" description="Disordered" evidence="14">
    <location>
        <begin position="1"/>
        <end position="68"/>
    </location>
</feature>
<evidence type="ECO:0000256" key="5">
    <source>
        <dbReference type="ARBA" id="ARBA00023016"/>
    </source>
</evidence>
<feature type="coiled-coil region" evidence="13">
    <location>
        <begin position="75"/>
        <end position="112"/>
    </location>
</feature>
<proteinExistence type="inferred from homology"/>
<feature type="compositionally biased region" description="Basic and acidic residues" evidence="14">
    <location>
        <begin position="250"/>
        <end position="261"/>
    </location>
</feature>
<feature type="region of interest" description="Disordered" evidence="14">
    <location>
        <begin position="238"/>
        <end position="261"/>
    </location>
</feature>
<dbReference type="PANTHER" id="PTHR21237">
    <property type="entry name" value="GRPE PROTEIN"/>
    <property type="match status" value="1"/>
</dbReference>
<gene>
    <name evidence="10" type="primary">grpE</name>
    <name evidence="15" type="ORF">NIES593_12855</name>
</gene>
<dbReference type="PANTHER" id="PTHR21237:SF23">
    <property type="entry name" value="GRPE PROTEIN HOMOLOG, MITOCHONDRIAL"/>
    <property type="match status" value="1"/>
</dbReference>
<evidence type="ECO:0000256" key="12">
    <source>
        <dbReference type="RuleBase" id="RU004478"/>
    </source>
</evidence>
<evidence type="ECO:0000256" key="13">
    <source>
        <dbReference type="SAM" id="Coils"/>
    </source>
</evidence>
<dbReference type="SUPFAM" id="SSF58014">
    <property type="entry name" value="Coiled-coil domain of nucleotide exchange factor GrpE"/>
    <property type="match status" value="1"/>
</dbReference>
<evidence type="ECO:0000256" key="2">
    <source>
        <dbReference type="ARBA" id="ARBA00009054"/>
    </source>
</evidence>
<dbReference type="GO" id="GO:0005737">
    <property type="term" value="C:cytoplasm"/>
    <property type="evidence" value="ECO:0007669"/>
    <property type="project" value="UniProtKB-SubCell"/>
</dbReference>
<dbReference type="FunFam" id="2.30.22.10:FF:000001">
    <property type="entry name" value="Protein GrpE"/>
    <property type="match status" value="1"/>
</dbReference>
<dbReference type="HAMAP" id="MF_01151">
    <property type="entry name" value="GrpE"/>
    <property type="match status" value="1"/>
</dbReference>
<evidence type="ECO:0000256" key="10">
    <source>
        <dbReference type="HAMAP-Rule" id="MF_01151"/>
    </source>
</evidence>
<keyword evidence="13" id="KW-0175">Coiled coil</keyword>
<evidence type="ECO:0000256" key="1">
    <source>
        <dbReference type="ARBA" id="ARBA00004496"/>
    </source>
</evidence>
<feature type="compositionally biased region" description="Polar residues" evidence="14">
    <location>
        <begin position="8"/>
        <end position="22"/>
    </location>
</feature>
<comment type="caution">
    <text evidence="15">The sequence shown here is derived from an EMBL/GenBank/DDBJ whole genome shotgun (WGS) entry which is preliminary data.</text>
</comment>
<keyword evidence="4 10" id="KW-0963">Cytoplasm</keyword>
<keyword evidence="5 10" id="KW-0346">Stress response</keyword>
<evidence type="ECO:0000313" key="16">
    <source>
        <dbReference type="Proteomes" id="UP000186868"/>
    </source>
</evidence>
<dbReference type="RefSeq" id="WP_073599966.1">
    <property type="nucleotide sequence ID" value="NZ_MRCB01000014.1"/>
</dbReference>
<dbReference type="InterPro" id="IPR013805">
    <property type="entry name" value="GrpE_CC"/>
</dbReference>
<organism evidence="15 16">
    <name type="scientific">Hydrococcus rivularis NIES-593</name>
    <dbReference type="NCBI Taxonomy" id="1921803"/>
    <lineage>
        <taxon>Bacteria</taxon>
        <taxon>Bacillati</taxon>
        <taxon>Cyanobacteriota</taxon>
        <taxon>Cyanophyceae</taxon>
        <taxon>Pleurocapsales</taxon>
        <taxon>Hydrococcaceae</taxon>
        <taxon>Hydrococcus</taxon>
    </lineage>
</organism>
<evidence type="ECO:0000256" key="4">
    <source>
        <dbReference type="ARBA" id="ARBA00022490"/>
    </source>
</evidence>
<comment type="similarity">
    <text evidence="2 10 12">Belongs to the GrpE family.</text>
</comment>
<name>A0A1U7HFL5_9CYAN</name>
<dbReference type="OrthoDB" id="9812586at2"/>
<dbReference type="Proteomes" id="UP000186868">
    <property type="component" value="Unassembled WGS sequence"/>
</dbReference>
<dbReference type="STRING" id="1921803.NIES593_12855"/>
<dbReference type="GO" id="GO:0000774">
    <property type="term" value="F:adenyl-nucleotide exchange factor activity"/>
    <property type="evidence" value="ECO:0007669"/>
    <property type="project" value="InterPro"/>
</dbReference>
<dbReference type="InterPro" id="IPR009012">
    <property type="entry name" value="GrpE_head"/>
</dbReference>
<protein>
    <recommendedName>
        <fullName evidence="8 10">Protein GrpE</fullName>
    </recommendedName>
    <alternativeName>
        <fullName evidence="9 10">HSP-70 cofactor</fullName>
    </alternativeName>
</protein>
<dbReference type="EMBL" id="MRCB01000014">
    <property type="protein sequence ID" value="OKH22359.1"/>
    <property type="molecule type" value="Genomic_DNA"/>
</dbReference>
<evidence type="ECO:0000256" key="6">
    <source>
        <dbReference type="ARBA" id="ARBA00023186"/>
    </source>
</evidence>
<dbReference type="AlphaFoldDB" id="A0A1U7HFL5"/>
<dbReference type="GO" id="GO:0006457">
    <property type="term" value="P:protein folding"/>
    <property type="evidence" value="ECO:0007669"/>
    <property type="project" value="InterPro"/>
</dbReference>
<comment type="subunit">
    <text evidence="3 10">Homodimer.</text>
</comment>
<dbReference type="Gene3D" id="2.30.22.10">
    <property type="entry name" value="Head domain of nucleotide exchange factor GrpE"/>
    <property type="match status" value="1"/>
</dbReference>
<dbReference type="InterPro" id="IPR000740">
    <property type="entry name" value="GrpE"/>
</dbReference>
<dbReference type="PROSITE" id="PS01071">
    <property type="entry name" value="GRPE"/>
    <property type="match status" value="1"/>
</dbReference>
<evidence type="ECO:0000256" key="14">
    <source>
        <dbReference type="SAM" id="MobiDB-lite"/>
    </source>
</evidence>
<dbReference type="CDD" id="cd00446">
    <property type="entry name" value="GrpE"/>
    <property type="match status" value="1"/>
</dbReference>
<evidence type="ECO:0000256" key="3">
    <source>
        <dbReference type="ARBA" id="ARBA00011738"/>
    </source>
</evidence>
<dbReference type="GO" id="GO:0051087">
    <property type="term" value="F:protein-folding chaperone binding"/>
    <property type="evidence" value="ECO:0007669"/>
    <property type="project" value="InterPro"/>
</dbReference>
<evidence type="ECO:0000256" key="9">
    <source>
        <dbReference type="ARBA" id="ARBA00076414"/>
    </source>
</evidence>